<dbReference type="InterPro" id="IPR058530">
    <property type="entry name" value="Baseplate_J-like_C"/>
</dbReference>
<dbReference type="PANTHER" id="PTHR35862">
    <property type="entry name" value="FELS-2 PROPHAGE PROTEIN"/>
    <property type="match status" value="1"/>
</dbReference>
<dbReference type="Pfam" id="PF26079">
    <property type="entry name" value="Baseplate_J_C"/>
    <property type="match status" value="1"/>
</dbReference>
<dbReference type="InterPro" id="IPR014507">
    <property type="entry name" value="Baseplate_assembly_J_pred"/>
</dbReference>
<organism evidence="3">
    <name type="scientific">Candidatus Kentrum sp. LFY</name>
    <dbReference type="NCBI Taxonomy" id="2126342"/>
    <lineage>
        <taxon>Bacteria</taxon>
        <taxon>Pseudomonadati</taxon>
        <taxon>Pseudomonadota</taxon>
        <taxon>Gammaproteobacteria</taxon>
        <taxon>Candidatus Kentrum</taxon>
    </lineage>
</organism>
<feature type="domain" description="Baseplate J-like C-terminal" evidence="2">
    <location>
        <begin position="281"/>
        <end position="364"/>
    </location>
</feature>
<evidence type="ECO:0000259" key="2">
    <source>
        <dbReference type="Pfam" id="PF26079"/>
    </source>
</evidence>
<dbReference type="PIRSF" id="PIRSF020481">
    <property type="entry name" value="BAP"/>
    <property type="match status" value="1"/>
</dbReference>
<name>A0A450WH23_9GAMM</name>
<dbReference type="PANTHER" id="PTHR35862:SF1">
    <property type="entry name" value="FELS-2 PROPHAGE PROTEIN"/>
    <property type="match status" value="1"/>
</dbReference>
<dbReference type="Pfam" id="PF04865">
    <property type="entry name" value="Baseplate_J"/>
    <property type="match status" value="1"/>
</dbReference>
<accession>A0A450WH23</accession>
<evidence type="ECO:0000259" key="1">
    <source>
        <dbReference type="Pfam" id="PF04865"/>
    </source>
</evidence>
<gene>
    <name evidence="3" type="ORF">BECKLFY1418C_GA0070996_102241</name>
</gene>
<protein>
    <submittedName>
        <fullName evidence="3">Phage-related baseplate assembly protein</fullName>
    </submittedName>
</protein>
<dbReference type="InterPro" id="IPR052726">
    <property type="entry name" value="Phage_Baseplate_Hub"/>
</dbReference>
<dbReference type="InterPro" id="IPR006949">
    <property type="entry name" value="Barrel_Baseplate_J-like"/>
</dbReference>
<dbReference type="EMBL" id="CAADFN010000022">
    <property type="protein sequence ID" value="VFK16305.1"/>
    <property type="molecule type" value="Genomic_DNA"/>
</dbReference>
<dbReference type="AlphaFoldDB" id="A0A450WH23"/>
<evidence type="ECO:0000313" key="3">
    <source>
        <dbReference type="EMBL" id="VFK16305.1"/>
    </source>
</evidence>
<feature type="domain" description="Baseplate protein J-like barrel" evidence="1">
    <location>
        <begin position="106"/>
        <end position="183"/>
    </location>
</feature>
<proteinExistence type="predicted"/>
<reference evidence="3" key="1">
    <citation type="submission" date="2019-02" db="EMBL/GenBank/DDBJ databases">
        <authorList>
            <person name="Gruber-Vodicka R. H."/>
            <person name="Seah K. B. B."/>
        </authorList>
    </citation>
    <scope>NUCLEOTIDE SEQUENCE</scope>
    <source>
        <strain evidence="3">BECK_BY7</strain>
    </source>
</reference>
<sequence>MTRLPEPSFIERDPEKLTAEMVSQYEDMTGKTLYPAQVDRLMVDFVGYRESLVRMGAQDAAIQNISRFARAPILDFLAELLAVFRLQAQPARSTLRIVFESPVVDAFQVASGVRVETRKGGVRFKTERAVEVASGATEIVLPVVAVEPGPSGNGYLPGQLDTLVDSLPVPIASVANTTATSGGMNPEEDDRLRARIPRELEMYSWGGEGRYRQIAMTTASELQDVGVTSPRPDGTVRVVLLARDGPPSQETLDRVLVALTDKKKRMMGDRIEVVPASAVKYAIAVELDVLTGYIPDPILTAARGRCRAFADNLARRLGGDIVPNMIKTHLHDIPGIYDIRITEPASRRVLGSNEWPICIGVTITLGRVVDDV</sequence>